<keyword evidence="19" id="KW-0233">DNA recombination</keyword>
<dbReference type="PANTHER" id="PTHR42648:SF11">
    <property type="entry name" value="TRANSPOSON TY4-P GAG-POL POLYPROTEIN"/>
    <property type="match status" value="1"/>
</dbReference>
<evidence type="ECO:0000256" key="6">
    <source>
        <dbReference type="ARBA" id="ARBA00022722"/>
    </source>
</evidence>
<dbReference type="InterPro" id="IPR001584">
    <property type="entry name" value="Integrase_cat-core"/>
</dbReference>
<evidence type="ECO:0000256" key="8">
    <source>
        <dbReference type="ARBA" id="ARBA00022741"/>
    </source>
</evidence>
<evidence type="ECO:0000256" key="13">
    <source>
        <dbReference type="ARBA" id="ARBA00022842"/>
    </source>
</evidence>
<dbReference type="CDD" id="cd09272">
    <property type="entry name" value="RNase_HI_RT_Ty1"/>
    <property type="match status" value="1"/>
</dbReference>
<evidence type="ECO:0000256" key="5">
    <source>
        <dbReference type="ARBA" id="ARBA00022695"/>
    </source>
</evidence>
<dbReference type="InterPro" id="IPR036397">
    <property type="entry name" value="RNaseH_sf"/>
</dbReference>
<evidence type="ECO:0000259" key="24">
    <source>
        <dbReference type="PROSITE" id="PS50994"/>
    </source>
</evidence>
<dbReference type="GO" id="GO:0003887">
    <property type="term" value="F:DNA-directed DNA polymerase activity"/>
    <property type="evidence" value="ECO:0007669"/>
    <property type="project" value="UniProtKB-KW"/>
</dbReference>
<keyword evidence="3" id="KW-1188">Viral release from host cell</keyword>
<reference evidence="25 26" key="1">
    <citation type="journal article" name="Sci. Rep.">
        <title>Telomere-to-telomere assembled and centromere annotated genomes of the two main subspecies of the button mushroom Agaricus bisporus reveal especially polymorphic chromosome ends.</title>
        <authorList>
            <person name="Sonnenberg A.S.M."/>
            <person name="Sedaghat-Telgerd N."/>
            <person name="Lavrijssen B."/>
            <person name="Ohm R.A."/>
            <person name="Hendrickx P.M."/>
            <person name="Scholtmeijer K."/>
            <person name="Baars J.J.P."/>
            <person name="van Peer A."/>
        </authorList>
    </citation>
    <scope>NUCLEOTIDE SEQUENCE [LARGE SCALE GENOMIC DNA]</scope>
    <source>
        <strain evidence="25 26">H119_p4</strain>
    </source>
</reference>
<evidence type="ECO:0000256" key="19">
    <source>
        <dbReference type="ARBA" id="ARBA00023172"/>
    </source>
</evidence>
<evidence type="ECO:0000256" key="2">
    <source>
        <dbReference type="ARBA" id="ARBA00022578"/>
    </source>
</evidence>
<evidence type="ECO:0000256" key="1">
    <source>
        <dbReference type="ARBA" id="ARBA00002180"/>
    </source>
</evidence>
<dbReference type="Pfam" id="PF14223">
    <property type="entry name" value="Retrotran_gag_2"/>
    <property type="match status" value="1"/>
</dbReference>
<feature type="compositionally biased region" description="Low complexity" evidence="23">
    <location>
        <begin position="791"/>
        <end position="804"/>
    </location>
</feature>
<accession>A0A8H7KIG6</accession>
<dbReference type="GO" id="GO:0032196">
    <property type="term" value="P:transposition"/>
    <property type="evidence" value="ECO:0007669"/>
    <property type="project" value="UniProtKB-KW"/>
</dbReference>
<evidence type="ECO:0000256" key="18">
    <source>
        <dbReference type="ARBA" id="ARBA00023113"/>
    </source>
</evidence>
<dbReference type="PROSITE" id="PS50994">
    <property type="entry name" value="INTEGRASE"/>
    <property type="match status" value="1"/>
</dbReference>
<dbReference type="InterPro" id="IPR043502">
    <property type="entry name" value="DNA/RNA_pol_sf"/>
</dbReference>
<keyword evidence="16" id="KW-0695">RNA-directed DNA polymerase</keyword>
<keyword evidence="18" id="KW-0917">Virion maturation</keyword>
<dbReference type="Pfam" id="PF22936">
    <property type="entry name" value="Pol_BBD"/>
    <property type="match status" value="1"/>
</dbReference>
<keyword evidence="13" id="KW-0460">Magnesium</keyword>
<keyword evidence="20" id="KW-0511">Multifunctional enzyme</keyword>
<feature type="compositionally biased region" description="Basic and acidic residues" evidence="23">
    <location>
        <begin position="257"/>
        <end position="270"/>
    </location>
</feature>
<keyword evidence="12" id="KW-0067">ATP-binding</keyword>
<keyword evidence="14" id="KW-0694">RNA-binding</keyword>
<dbReference type="GO" id="GO:0003723">
    <property type="term" value="F:RNA binding"/>
    <property type="evidence" value="ECO:0007669"/>
    <property type="project" value="UniProtKB-KW"/>
</dbReference>
<dbReference type="InterPro" id="IPR012337">
    <property type="entry name" value="RNaseH-like_sf"/>
</dbReference>
<dbReference type="Pfam" id="PF07727">
    <property type="entry name" value="RVT_2"/>
    <property type="match status" value="1"/>
</dbReference>
<dbReference type="GO" id="GO:0003964">
    <property type="term" value="F:RNA-directed DNA polymerase activity"/>
    <property type="evidence" value="ECO:0007669"/>
    <property type="project" value="UniProtKB-KW"/>
</dbReference>
<evidence type="ECO:0000256" key="7">
    <source>
        <dbReference type="ARBA" id="ARBA00022723"/>
    </source>
</evidence>
<evidence type="ECO:0000256" key="20">
    <source>
        <dbReference type="ARBA" id="ARBA00023268"/>
    </source>
</evidence>
<evidence type="ECO:0000256" key="22">
    <source>
        <dbReference type="ARBA" id="ARBA00049244"/>
    </source>
</evidence>
<dbReference type="GO" id="GO:0006310">
    <property type="term" value="P:DNA recombination"/>
    <property type="evidence" value="ECO:0007669"/>
    <property type="project" value="UniProtKB-KW"/>
</dbReference>
<dbReference type="Proteomes" id="UP000629468">
    <property type="component" value="Unassembled WGS sequence"/>
</dbReference>
<keyword evidence="5" id="KW-0548">Nucleotidyltransferase</keyword>
<keyword evidence="9" id="KW-0064">Aspartyl protease</keyword>
<dbReference type="GO" id="GO:0005524">
    <property type="term" value="F:ATP binding"/>
    <property type="evidence" value="ECO:0007669"/>
    <property type="project" value="UniProtKB-KW"/>
</dbReference>
<evidence type="ECO:0000256" key="12">
    <source>
        <dbReference type="ARBA" id="ARBA00022840"/>
    </source>
</evidence>
<name>A0A8H7KIG6_AGABI</name>
<evidence type="ECO:0000256" key="17">
    <source>
        <dbReference type="ARBA" id="ARBA00022932"/>
    </source>
</evidence>
<protein>
    <recommendedName>
        <fullName evidence="24">Integrase catalytic domain-containing protein</fullName>
    </recommendedName>
</protein>
<dbReference type="GO" id="GO:0015074">
    <property type="term" value="P:DNA integration"/>
    <property type="evidence" value="ECO:0007669"/>
    <property type="project" value="UniProtKB-KW"/>
</dbReference>
<keyword evidence="6" id="KW-0540">Nuclease</keyword>
<evidence type="ECO:0000256" key="10">
    <source>
        <dbReference type="ARBA" id="ARBA00022759"/>
    </source>
</evidence>
<keyword evidence="15" id="KW-0229">DNA integration</keyword>
<dbReference type="PANTHER" id="PTHR42648">
    <property type="entry name" value="TRANSPOSASE, PUTATIVE-RELATED"/>
    <property type="match status" value="1"/>
</dbReference>
<dbReference type="InterPro" id="IPR025724">
    <property type="entry name" value="GAG-pre-integrase_dom"/>
</dbReference>
<organism evidence="25 26">
    <name type="scientific">Agaricus bisporus var. burnettii</name>
    <dbReference type="NCBI Taxonomy" id="192524"/>
    <lineage>
        <taxon>Eukaryota</taxon>
        <taxon>Fungi</taxon>
        <taxon>Dikarya</taxon>
        <taxon>Basidiomycota</taxon>
        <taxon>Agaricomycotina</taxon>
        <taxon>Agaricomycetes</taxon>
        <taxon>Agaricomycetidae</taxon>
        <taxon>Agaricales</taxon>
        <taxon>Agaricineae</taxon>
        <taxon>Agaricaceae</taxon>
        <taxon>Agaricus</taxon>
    </lineage>
</organism>
<comment type="catalytic activity">
    <reaction evidence="21">
        <text>DNA(n) + a 2'-deoxyribonucleoside 5'-triphosphate = DNA(n+1) + diphosphate</text>
        <dbReference type="Rhea" id="RHEA:22508"/>
        <dbReference type="Rhea" id="RHEA-COMP:17339"/>
        <dbReference type="Rhea" id="RHEA-COMP:17340"/>
        <dbReference type="ChEBI" id="CHEBI:33019"/>
        <dbReference type="ChEBI" id="CHEBI:61560"/>
        <dbReference type="ChEBI" id="CHEBI:173112"/>
        <dbReference type="EC" id="2.7.7.49"/>
    </reaction>
</comment>
<proteinExistence type="predicted"/>
<keyword evidence="11" id="KW-0378">Hydrolase</keyword>
<comment type="catalytic activity">
    <reaction evidence="22">
        <text>DNA(n) + a 2'-deoxyribonucleoside 5'-triphosphate = DNA(n+1) + diphosphate</text>
        <dbReference type="Rhea" id="RHEA:22508"/>
        <dbReference type="Rhea" id="RHEA-COMP:17339"/>
        <dbReference type="Rhea" id="RHEA-COMP:17340"/>
        <dbReference type="ChEBI" id="CHEBI:33019"/>
        <dbReference type="ChEBI" id="CHEBI:61560"/>
        <dbReference type="ChEBI" id="CHEBI:173112"/>
        <dbReference type="EC" id="2.7.7.7"/>
    </reaction>
</comment>
<dbReference type="InterPro" id="IPR054722">
    <property type="entry name" value="PolX-like_BBD"/>
</dbReference>
<dbReference type="EMBL" id="JABXXO010000005">
    <property type="protein sequence ID" value="KAF7777878.1"/>
    <property type="molecule type" value="Genomic_DNA"/>
</dbReference>
<feature type="domain" description="Integrase catalytic" evidence="24">
    <location>
        <begin position="519"/>
        <end position="698"/>
    </location>
</feature>
<dbReference type="GO" id="GO:0004519">
    <property type="term" value="F:endonuclease activity"/>
    <property type="evidence" value="ECO:0007669"/>
    <property type="project" value="UniProtKB-KW"/>
</dbReference>
<keyword evidence="8" id="KW-0547">Nucleotide-binding</keyword>
<dbReference type="GO" id="GO:0006508">
    <property type="term" value="P:proteolysis"/>
    <property type="evidence" value="ECO:0007669"/>
    <property type="project" value="UniProtKB-KW"/>
</dbReference>
<feature type="region of interest" description="Disordered" evidence="23">
    <location>
        <begin position="770"/>
        <end position="837"/>
    </location>
</feature>
<feature type="region of interest" description="Disordered" evidence="23">
    <location>
        <begin position="291"/>
        <end position="323"/>
    </location>
</feature>
<keyword evidence="10" id="KW-0255">Endonuclease</keyword>
<evidence type="ECO:0000256" key="15">
    <source>
        <dbReference type="ARBA" id="ARBA00022908"/>
    </source>
</evidence>
<dbReference type="Pfam" id="PF13976">
    <property type="entry name" value="gag_pre-integrs"/>
    <property type="match status" value="1"/>
</dbReference>
<keyword evidence="4" id="KW-0645">Protease</keyword>
<sequence length="1398" mass="156399">MSNSMAVNDTLPPNVPALDISGSNWAMFELRFRMVVRGKGLWGHFDGTTPRPALPTPTPAPTPAPPSTPAAPTESAVQAALPPSPPPVTIDDIELWDRNESISQALLAQRIPDSTLVVVASYPTVQQMWKAVVNEYTYKSDYSQANLHQEFMASRCPPGGDVRVFLTNLRAKKSELLAVGVHISDNEYRSAIIQSLPRWLATFASNQLSAARLHSSLGKTIDPDLLIIMICDEWDRTRRFSKKTAKPEGDDALGVEAENKGKSKAKEKSKGKEKKKGPCWICGGEHLKKDCPKRKDKKEEGSKKDQSTSANVTTEGGDDDESFAVDVEEVGKASQSTARIKIFDSGSSRHISPYRDVFTSFTSTSPCMLRTANRQQFSAIGKGEVKLDLPNGDSKSELHLKDVLYSPEASYMLISVGRLDTEGYTTTFRDGRCIIRNAESVRVAEIPRNEKGLYKLVNDDYDEVNVGELLTKDALHRRLGHISPMAAEKLVKDGLVTGLKLSEVEFGNVSCDSCAYAKATRLPIVKVRQGDRATKVGEEVHTDIWGPARVATRKGRRYYITFTDDYSRWTYVEFLSQKSDAFEAYKRYEAWMGTQYDARIKVLHSDRGGEYTSEEFQSYLKSRGTEIKLTVHDTPQHNGIAERRNRTIVERARALLHSSGLPKSFWAEAVAHVVWLMNRTGTKAVEGKTPFEVLYNRKPYMGNVREWGDKVWVHQAGQDKLGARAKKGRWLGFDSESNGSRILFSDTGAVKIERNFRFIKGNTNLELEGEKVITPQAPPASVLAPAKPAESPTTPESPSVGTPTRTESPSLPVEPDIHPEISDPVSEPPTTSRPVRKKFPSQKARDILEGKAVTVAEELDWEEVHVLVNETDEMEALEPRTWKEATQRDDWPLWKKAMEEELTTLKTAGTWELVDCPLGINVVGSKWVFKAKKDATGNVVRYKARLVAQGFSQVPGVDYFDTFAPVARLSSIRTALAIATARNLEIHQIDVKGAYLNGRLNNDEVVYMRQPPGFSDPTHPHYVCHLKKTLYGLKQSGRRWYQRLCEILIDNLGYSRCDVDHGVFFRVIQDDLVIILVHVDDCTLVATKLELIRELKERMNEFVEVTDLGEIHWLLGIEIRRDRNEGKLYMSQRSYIDSCLRRYGFEDAKPVSIPMDPSIHYSTNQSPKSTAEIARMARIPYQEAVGSLMYAAIATRPDIAFAIQVLSKFSKNPGIDHWEAVKRVFRYLKGTKELWLTFGGQGDTLEGFADADGNMAEDRHAISGFAFIINGGAVSWSAKRQEIVTLSTTESEYVAVTHATKEALWLRSLISQIFGAILPTTPLFSDNQSAIALTKDHKYHGRTKHIDIRYHFIRWIVEEGKVRLVYCPTADMIADTLTKALPSPKVKHFASALGLATV</sequence>
<feature type="region of interest" description="Disordered" evidence="23">
    <location>
        <begin position="46"/>
        <end position="86"/>
    </location>
</feature>
<dbReference type="GO" id="GO:0004190">
    <property type="term" value="F:aspartic-type endopeptidase activity"/>
    <property type="evidence" value="ECO:0007669"/>
    <property type="project" value="UniProtKB-KW"/>
</dbReference>
<dbReference type="InterPro" id="IPR057670">
    <property type="entry name" value="SH3_retrovirus"/>
</dbReference>
<dbReference type="InterPro" id="IPR039537">
    <property type="entry name" value="Retrotran_Ty1/copia-like"/>
</dbReference>
<evidence type="ECO:0000256" key="23">
    <source>
        <dbReference type="SAM" id="MobiDB-lite"/>
    </source>
</evidence>
<comment type="function">
    <text evidence="1">The aspartyl protease (PR) mediates the proteolytic cleavages of the Gag and Gag-Pol polyproteins after assembly of the VLP.</text>
</comment>
<feature type="region of interest" description="Disordered" evidence="23">
    <location>
        <begin position="242"/>
        <end position="276"/>
    </location>
</feature>
<dbReference type="SUPFAM" id="SSF56672">
    <property type="entry name" value="DNA/RNA polymerases"/>
    <property type="match status" value="1"/>
</dbReference>
<keyword evidence="2" id="KW-0815">Transposition</keyword>
<keyword evidence="17" id="KW-0239">DNA-directed DNA polymerase</keyword>
<evidence type="ECO:0000256" key="16">
    <source>
        <dbReference type="ARBA" id="ARBA00022918"/>
    </source>
</evidence>
<dbReference type="GO" id="GO:0005634">
    <property type="term" value="C:nucleus"/>
    <property type="evidence" value="ECO:0007669"/>
    <property type="project" value="UniProtKB-ARBA"/>
</dbReference>
<evidence type="ECO:0000256" key="9">
    <source>
        <dbReference type="ARBA" id="ARBA00022750"/>
    </source>
</evidence>
<feature type="compositionally biased region" description="Pro residues" evidence="23">
    <location>
        <begin position="52"/>
        <end position="69"/>
    </location>
</feature>
<evidence type="ECO:0000256" key="21">
    <source>
        <dbReference type="ARBA" id="ARBA00048173"/>
    </source>
</evidence>
<feature type="compositionally biased region" description="Basic and acidic residues" evidence="23">
    <location>
        <begin position="297"/>
        <end position="306"/>
    </location>
</feature>
<dbReference type="InterPro" id="IPR013103">
    <property type="entry name" value="RVT_2"/>
</dbReference>
<dbReference type="Pfam" id="PF00665">
    <property type="entry name" value="rve"/>
    <property type="match status" value="1"/>
</dbReference>
<dbReference type="SUPFAM" id="SSF53098">
    <property type="entry name" value="Ribonuclease H-like"/>
    <property type="match status" value="1"/>
</dbReference>
<dbReference type="Gene3D" id="3.30.420.10">
    <property type="entry name" value="Ribonuclease H-like superfamily/Ribonuclease H"/>
    <property type="match status" value="1"/>
</dbReference>
<dbReference type="Pfam" id="PF25597">
    <property type="entry name" value="SH3_retrovirus"/>
    <property type="match status" value="1"/>
</dbReference>
<gene>
    <name evidence="25" type="ORF">Agabi119p4_3950</name>
</gene>
<keyword evidence="7" id="KW-0479">Metal-binding</keyword>
<evidence type="ECO:0000256" key="4">
    <source>
        <dbReference type="ARBA" id="ARBA00022670"/>
    </source>
</evidence>
<evidence type="ECO:0000313" key="26">
    <source>
        <dbReference type="Proteomes" id="UP000629468"/>
    </source>
</evidence>
<evidence type="ECO:0000256" key="11">
    <source>
        <dbReference type="ARBA" id="ARBA00022801"/>
    </source>
</evidence>
<evidence type="ECO:0000313" key="25">
    <source>
        <dbReference type="EMBL" id="KAF7777878.1"/>
    </source>
</evidence>
<dbReference type="GO" id="GO:0046872">
    <property type="term" value="F:metal ion binding"/>
    <property type="evidence" value="ECO:0007669"/>
    <property type="project" value="UniProtKB-KW"/>
</dbReference>
<evidence type="ECO:0000256" key="3">
    <source>
        <dbReference type="ARBA" id="ARBA00022612"/>
    </source>
</evidence>
<keyword evidence="17" id="KW-0808">Transferase</keyword>
<comment type="caution">
    <text evidence="25">The sequence shown here is derived from an EMBL/GenBank/DDBJ whole genome shotgun (WGS) entry which is preliminary data.</text>
</comment>
<evidence type="ECO:0000256" key="14">
    <source>
        <dbReference type="ARBA" id="ARBA00022884"/>
    </source>
</evidence>